<proteinExistence type="inferred from homology"/>
<dbReference type="GO" id="GO:0050660">
    <property type="term" value="F:flavin adenine dinucleotide binding"/>
    <property type="evidence" value="ECO:0007669"/>
    <property type="project" value="InterPro"/>
</dbReference>
<dbReference type="InterPro" id="IPR007867">
    <property type="entry name" value="GMC_OxRtase_C"/>
</dbReference>
<dbReference type="Gene3D" id="3.30.410.40">
    <property type="match status" value="1"/>
</dbReference>
<evidence type="ECO:0000256" key="2">
    <source>
        <dbReference type="SAM" id="MobiDB-lite"/>
    </source>
</evidence>
<dbReference type="Gene3D" id="3.50.50.60">
    <property type="entry name" value="FAD/NAD(P)-binding domain"/>
    <property type="match status" value="1"/>
</dbReference>
<feature type="region of interest" description="Disordered" evidence="2">
    <location>
        <begin position="167"/>
        <end position="190"/>
    </location>
</feature>
<comment type="caution">
    <text evidence="4">The sequence shown here is derived from an EMBL/GenBank/DDBJ whole genome shotgun (WGS) entry which is preliminary data.</text>
</comment>
<dbReference type="PANTHER" id="PTHR11552:SF147">
    <property type="entry name" value="CHOLINE DEHYDROGENASE, MITOCHONDRIAL"/>
    <property type="match status" value="1"/>
</dbReference>
<dbReference type="EMBL" id="VJZE01000294">
    <property type="protein sequence ID" value="MPY44158.1"/>
    <property type="molecule type" value="Genomic_DNA"/>
</dbReference>
<reference evidence="4 5" key="1">
    <citation type="submission" date="2019-07" db="EMBL/GenBank/DDBJ databases">
        <title>New species of Amycolatopsis and Streptomyces.</title>
        <authorList>
            <person name="Duangmal K."/>
            <person name="Teo W.F.A."/>
            <person name="Lipun K."/>
        </authorList>
    </citation>
    <scope>NUCLEOTIDE SEQUENCE [LARGE SCALE GENOMIC DNA]</scope>
    <source>
        <strain evidence="4 5">TISTR 2346</strain>
    </source>
</reference>
<dbReference type="AlphaFoldDB" id="A0A5N8WCI5"/>
<gene>
    <name evidence="4" type="ORF">FNH04_30915</name>
</gene>
<organism evidence="4 5">
    <name type="scientific">Streptomyces phyllanthi</name>
    <dbReference type="NCBI Taxonomy" id="1803180"/>
    <lineage>
        <taxon>Bacteria</taxon>
        <taxon>Bacillati</taxon>
        <taxon>Actinomycetota</taxon>
        <taxon>Actinomycetes</taxon>
        <taxon>Kitasatosporales</taxon>
        <taxon>Streptomycetaceae</taxon>
        <taxon>Streptomyces</taxon>
    </lineage>
</organism>
<dbReference type="Proteomes" id="UP000326979">
    <property type="component" value="Unassembled WGS sequence"/>
</dbReference>
<dbReference type="InterPro" id="IPR012132">
    <property type="entry name" value="GMC_OxRdtase"/>
</dbReference>
<name>A0A5N8WCI5_9ACTN</name>
<accession>A0A5N8WCI5</accession>
<feature type="domain" description="Glucose-methanol-choline oxidoreductase C-terminal" evidence="3">
    <location>
        <begin position="18"/>
        <end position="150"/>
    </location>
</feature>
<dbReference type="Pfam" id="PF05199">
    <property type="entry name" value="GMC_oxred_C"/>
    <property type="match status" value="1"/>
</dbReference>
<evidence type="ECO:0000259" key="3">
    <source>
        <dbReference type="Pfam" id="PF05199"/>
    </source>
</evidence>
<dbReference type="InterPro" id="IPR036188">
    <property type="entry name" value="FAD/NAD-bd_sf"/>
</dbReference>
<evidence type="ECO:0000313" key="5">
    <source>
        <dbReference type="Proteomes" id="UP000326979"/>
    </source>
</evidence>
<dbReference type="SUPFAM" id="SSF54373">
    <property type="entry name" value="FAD-linked reductases, C-terminal domain"/>
    <property type="match status" value="1"/>
</dbReference>
<keyword evidence="5" id="KW-1185">Reference proteome</keyword>
<protein>
    <recommendedName>
        <fullName evidence="3">Glucose-methanol-choline oxidoreductase C-terminal domain-containing protein</fullName>
    </recommendedName>
</protein>
<sequence length="190" mass="20055">MRRGPAPAGRRPVGAAASRGTVRIADADPDRAPLIDPRVLSAPEDVDALVAAVELCRGIGAQPPLRDGWGARELYPASMAATVQLSRDYVRETVVTYHHQVGTCAMGRHEDAVVDPGLRVHGVAGLTVADVSVMPLVTTGNTNAPAALIGERAAEFVLAGAVRVGRHSRKENRGRRTPCPSRSPAHSERP</sequence>
<dbReference type="PANTHER" id="PTHR11552">
    <property type="entry name" value="GLUCOSE-METHANOL-CHOLINE GMC OXIDOREDUCTASE"/>
    <property type="match status" value="1"/>
</dbReference>
<feature type="compositionally biased region" description="Basic residues" evidence="2">
    <location>
        <begin position="167"/>
        <end position="176"/>
    </location>
</feature>
<dbReference type="GO" id="GO:0016614">
    <property type="term" value="F:oxidoreductase activity, acting on CH-OH group of donors"/>
    <property type="evidence" value="ECO:0007669"/>
    <property type="project" value="InterPro"/>
</dbReference>
<dbReference type="SUPFAM" id="SSF51905">
    <property type="entry name" value="FAD/NAD(P)-binding domain"/>
    <property type="match status" value="1"/>
</dbReference>
<evidence type="ECO:0000313" key="4">
    <source>
        <dbReference type="EMBL" id="MPY44158.1"/>
    </source>
</evidence>
<comment type="similarity">
    <text evidence="1">Belongs to the GMC oxidoreductase family.</text>
</comment>
<evidence type="ECO:0000256" key="1">
    <source>
        <dbReference type="ARBA" id="ARBA00010790"/>
    </source>
</evidence>
<dbReference type="OrthoDB" id="4332928at2"/>